<sequence>MKKHHLILLAVVAIHLCCWLAAYQFMIADAADLLPCLR</sequence>
<dbReference type="KEGG" id="ege:EM595_p0348"/>
<evidence type="ECO:0000313" key="2">
    <source>
        <dbReference type="Proteomes" id="UP000059419"/>
    </source>
</evidence>
<evidence type="ECO:0000313" key="1">
    <source>
        <dbReference type="EMBL" id="CUU26045.1"/>
    </source>
</evidence>
<dbReference type="PATRIC" id="fig|1619313.3.peg.3967"/>
<reference evidence="2" key="1">
    <citation type="submission" date="2015-11" db="EMBL/GenBank/DDBJ databases">
        <authorList>
            <person name="Blom J."/>
        </authorList>
    </citation>
    <scope>NUCLEOTIDE SEQUENCE [LARGE SCALE GENOMIC DNA]</scope>
    <source>
        <plasmid evidence="2">pEM01</plasmid>
    </source>
</reference>
<gene>
    <name evidence="1" type="ORF">EM595_p0348</name>
</gene>
<dbReference type="AlphaFoldDB" id="A0A0U5EEL9"/>
<dbReference type="EMBL" id="LN907828">
    <property type="protein sequence ID" value="CUU26045.1"/>
    <property type="molecule type" value="Genomic_DNA"/>
</dbReference>
<geneLocation type="plasmid" evidence="2">
    <name>pEM01</name>
</geneLocation>
<name>A0A0U5EEL9_9GAMM</name>
<accession>A0A0U5EEL9</accession>
<dbReference type="Proteomes" id="UP000059419">
    <property type="component" value="Plasmid pEM01"/>
</dbReference>
<proteinExistence type="predicted"/>
<protein>
    <submittedName>
        <fullName evidence="1">Putative membrane protein</fullName>
    </submittedName>
</protein>
<organism evidence="1 2">
    <name type="scientific">Duffyella gerundensis</name>
    <dbReference type="NCBI Taxonomy" id="1619313"/>
    <lineage>
        <taxon>Bacteria</taxon>
        <taxon>Pseudomonadati</taxon>
        <taxon>Pseudomonadota</taxon>
        <taxon>Gammaproteobacteria</taxon>
        <taxon>Enterobacterales</taxon>
        <taxon>Erwiniaceae</taxon>
        <taxon>Duffyella</taxon>
    </lineage>
</organism>
<keyword evidence="2" id="KW-1185">Reference proteome</keyword>